<dbReference type="GO" id="GO:0016301">
    <property type="term" value="F:kinase activity"/>
    <property type="evidence" value="ECO:0007669"/>
    <property type="project" value="UniProtKB-KW"/>
</dbReference>
<proteinExistence type="predicted"/>
<comment type="caution">
    <text evidence="3">The sequence shown here is derived from an EMBL/GenBank/DDBJ whole genome shotgun (WGS) entry which is preliminary data.</text>
</comment>
<dbReference type="Pfam" id="PF05227">
    <property type="entry name" value="CHASE3"/>
    <property type="match status" value="1"/>
</dbReference>
<keyword evidence="1" id="KW-1133">Transmembrane helix</keyword>
<keyword evidence="1" id="KW-0812">Transmembrane</keyword>
<keyword evidence="1" id="KW-0472">Membrane</keyword>
<keyword evidence="3" id="KW-0418">Kinase</keyword>
<reference evidence="3" key="1">
    <citation type="submission" date="2016-01" db="EMBL/GenBank/DDBJ databases">
        <authorList>
            <person name="Peeters C."/>
        </authorList>
    </citation>
    <scope>NUCLEOTIDE SEQUENCE [LARGE SCALE GENOMIC DNA]</scope>
    <source>
        <strain evidence="3">LMG 29323</strain>
    </source>
</reference>
<dbReference type="RefSeq" id="WP_061178432.1">
    <property type="nucleotide sequence ID" value="NZ_FCOE02000029.1"/>
</dbReference>
<dbReference type="AlphaFoldDB" id="A0A158D0I7"/>
<name>A0A158D0I7_9BURK</name>
<evidence type="ECO:0000259" key="2">
    <source>
        <dbReference type="Pfam" id="PF05227"/>
    </source>
</evidence>
<sequence>MKRARERWRIRESFDWRVVPLMALVIVAAATSYGYHRILLAQRDWIEHTYPVMSTLETTLQLVTDAETGQRGYILTVNETYLRPYLQAIGEVRAQPAKLRKLVHDSPAQLARVDALDLALTDKLAELARTLSVLREQGTAQARAMILSDVGLERMDRIRMLIAQMRQSETELLIERTDRASRTERAMLIVTISLAMVSIAARLGLGFVSGSRSRS</sequence>
<feature type="transmembrane region" description="Helical" evidence="1">
    <location>
        <begin position="186"/>
        <end position="208"/>
    </location>
</feature>
<evidence type="ECO:0000313" key="3">
    <source>
        <dbReference type="EMBL" id="SAK87870.1"/>
    </source>
</evidence>
<keyword evidence="4" id="KW-1185">Reference proteome</keyword>
<evidence type="ECO:0000313" key="4">
    <source>
        <dbReference type="Proteomes" id="UP000054911"/>
    </source>
</evidence>
<accession>A0A158D0I7</accession>
<organism evidence="3 4">
    <name type="scientific">Caballeronia pedi</name>
    <dbReference type="NCBI Taxonomy" id="1777141"/>
    <lineage>
        <taxon>Bacteria</taxon>
        <taxon>Pseudomonadati</taxon>
        <taxon>Pseudomonadota</taxon>
        <taxon>Betaproteobacteria</taxon>
        <taxon>Burkholderiales</taxon>
        <taxon>Burkholderiaceae</taxon>
        <taxon>Caballeronia</taxon>
    </lineage>
</organism>
<dbReference type="CDD" id="cd19410">
    <property type="entry name" value="HK9-like_sensor"/>
    <property type="match status" value="1"/>
</dbReference>
<dbReference type="STRING" id="1777141.AWB80_06087"/>
<dbReference type="EMBL" id="FCOE02000029">
    <property type="protein sequence ID" value="SAK87870.1"/>
    <property type="molecule type" value="Genomic_DNA"/>
</dbReference>
<protein>
    <submittedName>
        <fullName evidence="3">Sensory box histidine kinase</fullName>
    </submittedName>
</protein>
<dbReference type="Proteomes" id="UP000054911">
    <property type="component" value="Unassembled WGS sequence"/>
</dbReference>
<feature type="domain" description="CHASE3" evidence="2">
    <location>
        <begin position="43"/>
        <end position="178"/>
    </location>
</feature>
<keyword evidence="3" id="KW-0808">Transferase</keyword>
<gene>
    <name evidence="3" type="ORF">AWB80_06087</name>
</gene>
<evidence type="ECO:0000256" key="1">
    <source>
        <dbReference type="SAM" id="Phobius"/>
    </source>
</evidence>
<dbReference type="InterPro" id="IPR007891">
    <property type="entry name" value="CHASE3"/>
</dbReference>